<protein>
    <recommendedName>
        <fullName evidence="1">GH16 domain-containing protein</fullName>
    </recommendedName>
</protein>
<dbReference type="GO" id="GO:0004553">
    <property type="term" value="F:hydrolase activity, hydrolyzing O-glycosyl compounds"/>
    <property type="evidence" value="ECO:0007669"/>
    <property type="project" value="InterPro"/>
</dbReference>
<dbReference type="AlphaFoldDB" id="X1EX37"/>
<sequence>MGNGYHAAQSDTDRIIEELRKGLDPNYFTYYFNHSAAAVDADYFTEGGDAGGGFDVVTVDNDPASRKLYTQNVLNNDYYIHADAKYAKLWNFQSGTYQRITLKTRLKMNNTADTQALWGLFEAGAFPTTYAEPVVDCAHFFLDDGIDAANFVCRTYDAGAEEQTSGSAFDTTDYHDFELVWAETSVIFMIDDAVVATHATTIPDSPLGVVYLIRTQAVAVKSLDIEYVEVSVE</sequence>
<evidence type="ECO:0000259" key="1">
    <source>
        <dbReference type="Pfam" id="PF00722"/>
    </source>
</evidence>
<organism evidence="2">
    <name type="scientific">marine sediment metagenome</name>
    <dbReference type="NCBI Taxonomy" id="412755"/>
    <lineage>
        <taxon>unclassified sequences</taxon>
        <taxon>metagenomes</taxon>
        <taxon>ecological metagenomes</taxon>
    </lineage>
</organism>
<proteinExistence type="predicted"/>
<accession>X1EX37</accession>
<dbReference type="Pfam" id="PF00722">
    <property type="entry name" value="Glyco_hydro_16"/>
    <property type="match status" value="1"/>
</dbReference>
<dbReference type="Gene3D" id="2.60.120.200">
    <property type="match status" value="1"/>
</dbReference>
<dbReference type="SUPFAM" id="SSF49899">
    <property type="entry name" value="Concanavalin A-like lectins/glucanases"/>
    <property type="match status" value="1"/>
</dbReference>
<dbReference type="EMBL" id="BARU01000001">
    <property type="protein sequence ID" value="GAH24870.1"/>
    <property type="molecule type" value="Genomic_DNA"/>
</dbReference>
<reference evidence="2" key="1">
    <citation type="journal article" date="2014" name="Front. Microbiol.">
        <title>High frequency of phylogenetically diverse reductive dehalogenase-homologous genes in deep subseafloor sedimentary metagenomes.</title>
        <authorList>
            <person name="Kawai M."/>
            <person name="Futagami T."/>
            <person name="Toyoda A."/>
            <person name="Takaki Y."/>
            <person name="Nishi S."/>
            <person name="Hori S."/>
            <person name="Arai W."/>
            <person name="Tsubouchi T."/>
            <person name="Morono Y."/>
            <person name="Uchiyama I."/>
            <person name="Ito T."/>
            <person name="Fujiyama A."/>
            <person name="Inagaki F."/>
            <person name="Takami H."/>
        </authorList>
    </citation>
    <scope>NUCLEOTIDE SEQUENCE</scope>
    <source>
        <strain evidence="2">Expedition CK06-06</strain>
    </source>
</reference>
<gene>
    <name evidence="2" type="ORF">S03H2_00015</name>
</gene>
<name>X1EX37_9ZZZZ</name>
<dbReference type="InterPro" id="IPR000757">
    <property type="entry name" value="Beta-glucanase-like"/>
</dbReference>
<evidence type="ECO:0000313" key="2">
    <source>
        <dbReference type="EMBL" id="GAH24870.1"/>
    </source>
</evidence>
<comment type="caution">
    <text evidence="2">The sequence shown here is derived from an EMBL/GenBank/DDBJ whole genome shotgun (WGS) entry which is preliminary data.</text>
</comment>
<feature type="domain" description="GH16" evidence="1">
    <location>
        <begin position="161"/>
        <end position="200"/>
    </location>
</feature>
<dbReference type="GO" id="GO:0005975">
    <property type="term" value="P:carbohydrate metabolic process"/>
    <property type="evidence" value="ECO:0007669"/>
    <property type="project" value="InterPro"/>
</dbReference>
<dbReference type="InterPro" id="IPR013320">
    <property type="entry name" value="ConA-like_dom_sf"/>
</dbReference>